<accession>A0A9D9HH85</accession>
<dbReference type="InterPro" id="IPR002528">
    <property type="entry name" value="MATE_fam"/>
</dbReference>
<evidence type="ECO:0000313" key="4">
    <source>
        <dbReference type="Proteomes" id="UP000823616"/>
    </source>
</evidence>
<dbReference type="GO" id="GO:0042910">
    <property type="term" value="F:xenobiotic transmembrane transporter activity"/>
    <property type="evidence" value="ECO:0007669"/>
    <property type="project" value="InterPro"/>
</dbReference>
<dbReference type="PANTHER" id="PTHR43298:SF2">
    <property type="entry name" value="FMN_FAD EXPORTER YEEO-RELATED"/>
    <property type="match status" value="1"/>
</dbReference>
<keyword evidence="2" id="KW-1133">Transmembrane helix</keyword>
<keyword evidence="1" id="KW-0813">Transport</keyword>
<feature type="transmembrane region" description="Helical" evidence="2">
    <location>
        <begin position="332"/>
        <end position="356"/>
    </location>
</feature>
<dbReference type="Proteomes" id="UP000823616">
    <property type="component" value="Unassembled WGS sequence"/>
</dbReference>
<reference evidence="3" key="1">
    <citation type="submission" date="2020-10" db="EMBL/GenBank/DDBJ databases">
        <authorList>
            <person name="Gilroy R."/>
        </authorList>
    </citation>
    <scope>NUCLEOTIDE SEQUENCE</scope>
    <source>
        <strain evidence="3">B3-4054</strain>
    </source>
</reference>
<evidence type="ECO:0000256" key="2">
    <source>
        <dbReference type="SAM" id="Phobius"/>
    </source>
</evidence>
<feature type="transmembrane region" description="Helical" evidence="2">
    <location>
        <begin position="408"/>
        <end position="431"/>
    </location>
</feature>
<dbReference type="AlphaFoldDB" id="A0A9D9HH85"/>
<feature type="transmembrane region" description="Helical" evidence="2">
    <location>
        <begin position="203"/>
        <end position="222"/>
    </location>
</feature>
<gene>
    <name evidence="3" type="ORF">IAA96_03345</name>
</gene>
<dbReference type="EMBL" id="JADIMS010000055">
    <property type="protein sequence ID" value="MBO8450122.1"/>
    <property type="molecule type" value="Genomic_DNA"/>
</dbReference>
<proteinExistence type="predicted"/>
<dbReference type="GO" id="GO:0005886">
    <property type="term" value="C:plasma membrane"/>
    <property type="evidence" value="ECO:0007669"/>
    <property type="project" value="TreeGrafter"/>
</dbReference>
<feature type="transmembrane region" description="Helical" evidence="2">
    <location>
        <begin position="171"/>
        <end position="191"/>
    </location>
</feature>
<evidence type="ECO:0000256" key="1">
    <source>
        <dbReference type="ARBA" id="ARBA00022448"/>
    </source>
</evidence>
<feature type="transmembrane region" description="Helical" evidence="2">
    <location>
        <begin position="140"/>
        <end position="159"/>
    </location>
</feature>
<keyword evidence="2" id="KW-0812">Transmembrane</keyword>
<feature type="transmembrane region" description="Helical" evidence="2">
    <location>
        <begin position="98"/>
        <end position="115"/>
    </location>
</feature>
<dbReference type="PANTHER" id="PTHR43298">
    <property type="entry name" value="MULTIDRUG RESISTANCE PROTEIN NORM-RELATED"/>
    <property type="match status" value="1"/>
</dbReference>
<comment type="caution">
    <text evidence="3">The sequence shown here is derived from an EMBL/GenBank/DDBJ whole genome shotgun (WGS) entry which is preliminary data.</text>
</comment>
<feature type="transmembrane region" description="Helical" evidence="2">
    <location>
        <begin position="59"/>
        <end position="78"/>
    </location>
</feature>
<dbReference type="InterPro" id="IPR050222">
    <property type="entry name" value="MATE_MdtK"/>
</dbReference>
<name>A0A9D9HH85_9SPIR</name>
<keyword evidence="2" id="KW-0472">Membrane</keyword>
<organism evidence="3 4">
    <name type="scientific">Candidatus Avitreponema avistercoris</name>
    <dbReference type="NCBI Taxonomy" id="2840705"/>
    <lineage>
        <taxon>Bacteria</taxon>
        <taxon>Pseudomonadati</taxon>
        <taxon>Spirochaetota</taxon>
        <taxon>Spirochaetia</taxon>
        <taxon>Spirochaetales</taxon>
        <taxon>Candidatus Avitreponema</taxon>
    </lineage>
</organism>
<evidence type="ECO:0000313" key="3">
    <source>
        <dbReference type="EMBL" id="MBO8450122.1"/>
    </source>
</evidence>
<feature type="transmembrane region" description="Helical" evidence="2">
    <location>
        <begin position="368"/>
        <end position="388"/>
    </location>
</feature>
<dbReference type="GO" id="GO:0015297">
    <property type="term" value="F:antiporter activity"/>
    <property type="evidence" value="ECO:0007669"/>
    <property type="project" value="InterPro"/>
</dbReference>
<sequence length="458" mass="49952">MMHRHALLGPASFYKKAAAIAVPVTLQTLIQNLVSLVDNFMVAGLGDLKMSGVNVTNQFMFFFFVLLNTMMLAGGIFMSQFNGCSNREGMGQVLRFKIFTGTLLAAGMAVLSLLFPEELLSVLLNRNVQREAIVREGVPYFRLITVTFLPIVLSTALSSSLRETGRVVAPLLISVAATLVNTFFNWVLIYGNLGAPRLEIEGAAVATGIARVTELVLFAVYVRKIRPGFLFRLRDLLRIRFRLFASILRKSALILVTEISWAATEMVMTAVYYGRGGAEIVAGLSGAWAIANVFMSFNGIHTATGVLIGGRLGRGELEEAKREAEWMLNGSFLFGLGLCALASCSTVLIPFVFGNLSGPAQVVCRNMIFVISVYLPVWAYLNAQFAVARSGGDAVMGAWVDLCVNSVLFLPGIFLLVIFTGLGPVEMYAIVKLTDFVKTGIAAWQLRKERWVRNLAGS</sequence>
<feature type="transmembrane region" description="Helical" evidence="2">
    <location>
        <begin position="243"/>
        <end position="263"/>
    </location>
</feature>
<dbReference type="NCBIfam" id="TIGR00797">
    <property type="entry name" value="matE"/>
    <property type="match status" value="1"/>
</dbReference>
<protein>
    <submittedName>
        <fullName evidence="3">MATE family efflux transporter</fullName>
    </submittedName>
</protein>
<dbReference type="Pfam" id="PF01554">
    <property type="entry name" value="MatE"/>
    <property type="match status" value="1"/>
</dbReference>
<reference evidence="3" key="2">
    <citation type="journal article" date="2021" name="PeerJ">
        <title>Extensive microbial diversity within the chicken gut microbiome revealed by metagenomics and culture.</title>
        <authorList>
            <person name="Gilroy R."/>
            <person name="Ravi A."/>
            <person name="Getino M."/>
            <person name="Pursley I."/>
            <person name="Horton D.L."/>
            <person name="Alikhan N.F."/>
            <person name="Baker D."/>
            <person name="Gharbi K."/>
            <person name="Hall N."/>
            <person name="Watson M."/>
            <person name="Adriaenssens E.M."/>
            <person name="Foster-Nyarko E."/>
            <person name="Jarju S."/>
            <person name="Secka A."/>
            <person name="Antonio M."/>
            <person name="Oren A."/>
            <person name="Chaudhuri R.R."/>
            <person name="La Ragione R."/>
            <person name="Hildebrand F."/>
            <person name="Pallen M.J."/>
        </authorList>
    </citation>
    <scope>NUCLEOTIDE SEQUENCE</scope>
    <source>
        <strain evidence="3">B3-4054</strain>
    </source>
</reference>